<reference evidence="3" key="1">
    <citation type="journal article" date="2020" name="bioRxiv">
        <title>A rank-normalized archaeal taxonomy based on genome phylogeny resolves widespread incomplete and uneven classifications.</title>
        <authorList>
            <person name="Rinke C."/>
            <person name="Chuvochina M."/>
            <person name="Mussig A.J."/>
            <person name="Chaumeil P.-A."/>
            <person name="Waite D.W."/>
            <person name="Whitman W.B."/>
            <person name="Parks D.H."/>
            <person name="Hugenholtz P."/>
        </authorList>
    </citation>
    <scope>NUCLEOTIDE SEQUENCE [LARGE SCALE GENOMIC DNA]</scope>
</reference>
<feature type="domain" description="DUF11" evidence="1">
    <location>
        <begin position="336"/>
        <end position="428"/>
    </location>
</feature>
<protein>
    <submittedName>
        <fullName evidence="2">DUF11 domain-containing protein</fullName>
    </submittedName>
</protein>
<feature type="domain" description="DUF11" evidence="1">
    <location>
        <begin position="701"/>
        <end position="799"/>
    </location>
</feature>
<dbReference type="SMART" id="SM00710">
    <property type="entry name" value="PbH1"/>
    <property type="match status" value="3"/>
</dbReference>
<name>A0A7J4TIN0_9EURY</name>
<dbReference type="NCBIfam" id="TIGR01451">
    <property type="entry name" value="B_ant_repeat"/>
    <property type="match status" value="5"/>
</dbReference>
<dbReference type="Gene3D" id="2.60.40.1170">
    <property type="entry name" value="Mu homology domain, subdomain B"/>
    <property type="match status" value="5"/>
</dbReference>
<evidence type="ECO:0000313" key="3">
    <source>
        <dbReference type="Proteomes" id="UP000586031"/>
    </source>
</evidence>
<dbReference type="InterPro" id="IPR051172">
    <property type="entry name" value="Chlamydia_OmcB"/>
</dbReference>
<sequence length="1362" mass="146546">MRGVLQKTCIFILISVLLTITSLGVASAADWNVTPGESIQDTLNIVNDHDTVVVKDNGGSGATYTENIILNKNISLIANGNVTLSAFNPSESVVTINSAASGSIISGFIIKGATGSNGILLNADNCQIVNNTIHSNDLGIRVSSNSGTKIIGNNLYKNNIGIYSNAGTLNASFNRIVDNKNYGIVTNGGIVNAENNWWGTTNKTIIDQQINGLNVDFDPYLILTVSASPSGVPVNGNSQIKADLTHNSDNQDTSSSGYWVPNGIITNFKTDDFGTINSNCPVTVNGITNTTYNARTTPGNSTVTATVDNEIQNTTVTIGNVSINLFNYNSLGQYTNWSVGHTVGYIADVLNNGPNDATNVIIQYKLLDGIEYLSCSPRGGVGTANYDDTTKTITWIIPYMPAGGRAWMDISTRITLSGRLYTNLTLTHVDQYNSITAISKSLRITANPSADIQVTQNINNTQPQLGEEITITITTTNNGPDTATGIETIYKLPSGLTLRTNNPYTTTQGTYDPITGTWNLQDITNGTTATLTIHAIVTQTGTINSSASRNGTTQENWNQFDSNINNNAQTINLYIPTADIQVNQSVDKENPNYLEDVTLTITTRNNGPDNASGVGTTVALPSGLEYVSHTTNKGTYDPSTGVWSIGSVGNQESFILTIIAKVVEACTIENTASKSAEVQYDPVVSNNAQTVTLNVAEAAYVEVTKNVTPTNPNYHDTVTYTITATNQGPDDATGVNINYSLPTGVTLMGSSASRGSYTNGVWTIGDLANGETVTLTLTALINKTGTITDNTLTTTQNQYKYNNTLPNPINFNIAQAAYVEVTKTATPTNPNYHDTITYTITATNQGPDNASGVNINYTIPTGFILTGTSVTRGTYSNGIWTIGDLANGETVTLTLSALINKTGTITDNTLTTTQNQYKYNNTLPNPINFNIPLAADIQVTQSTPTTVNFGDQICVFVTATNNGPDTANNVVVNISLPTGFFYSSHSGGIYNPTTGVWTVSSLLNGTYSTLNIIGTILTTNAFTINSTKTGETEYDYNLTNNNATNTVAINMGNVVSFSDADDGSSSRITLPFTVYLFDRSYTTFYINVNGLVSFGSAMSTYIPDPSINQAFIAPFWDDLYMTGGAAAYYKVDGDVVTITWVKVPSYLERNNPTKFNTFQLRIVREPSTGNTIYAFIYGDMQWKVGYNNGKSFAGFGGDLRSGNHYYHTYTTFWTNSGSLSQLTNQTFWFNHSGVQIAAPAFVDPDIEVTQMVSTDNPARRENFNITVTVTNLGPEPTTGVQITNELPSGLRFVSANTSQGSYDSSTGIWNIGNLEVNETVTLTLTVYAQQRGTYVIRSEKTSQVEYDPNPDNDFSEITVTVT</sequence>
<accession>A0A7J4TIN0</accession>
<feature type="domain" description="DUF11" evidence="1">
    <location>
        <begin position="579"/>
        <end position="693"/>
    </location>
</feature>
<feature type="domain" description="DUF11" evidence="1">
    <location>
        <begin position="451"/>
        <end position="572"/>
    </location>
</feature>
<dbReference type="InterPro" id="IPR001434">
    <property type="entry name" value="OmcB-like_DUF11"/>
</dbReference>
<dbReference type="Gene3D" id="2.60.40.10">
    <property type="entry name" value="Immunoglobulins"/>
    <property type="match status" value="1"/>
</dbReference>
<gene>
    <name evidence="2" type="ORF">HA271_05555</name>
</gene>
<dbReference type="InterPro" id="IPR047589">
    <property type="entry name" value="DUF11_rpt"/>
</dbReference>
<dbReference type="Proteomes" id="UP000586031">
    <property type="component" value="Unassembled WGS sequence"/>
</dbReference>
<dbReference type="PANTHER" id="PTHR34819:SF3">
    <property type="entry name" value="CELL SURFACE PROTEIN"/>
    <property type="match status" value="1"/>
</dbReference>
<feature type="domain" description="DUF11" evidence="1">
    <location>
        <begin position="819"/>
        <end position="917"/>
    </location>
</feature>
<dbReference type="InterPro" id="IPR013783">
    <property type="entry name" value="Ig-like_fold"/>
</dbReference>
<dbReference type="PANTHER" id="PTHR34819">
    <property type="entry name" value="LARGE CYSTEINE-RICH PERIPLASMIC PROTEIN OMCB"/>
    <property type="match status" value="1"/>
</dbReference>
<feature type="domain" description="DUF11" evidence="1">
    <location>
        <begin position="1245"/>
        <end position="1359"/>
    </location>
</feature>
<comment type="caution">
    <text evidence="2">The sequence shown here is derived from an EMBL/GenBank/DDBJ whole genome shotgun (WGS) entry which is preliminary data.</text>
</comment>
<dbReference type="InterPro" id="IPR006626">
    <property type="entry name" value="PbH1"/>
</dbReference>
<evidence type="ECO:0000259" key="1">
    <source>
        <dbReference type="Pfam" id="PF01345"/>
    </source>
</evidence>
<dbReference type="InterPro" id="IPR011050">
    <property type="entry name" value="Pectin_lyase_fold/virulence"/>
</dbReference>
<dbReference type="EMBL" id="DUHE01000154">
    <property type="protein sequence ID" value="HII84296.1"/>
    <property type="molecule type" value="Genomic_DNA"/>
</dbReference>
<organism evidence="2 3">
    <name type="scientific">Methanobacterium subterraneum</name>
    <dbReference type="NCBI Taxonomy" id="59277"/>
    <lineage>
        <taxon>Archaea</taxon>
        <taxon>Methanobacteriati</taxon>
        <taxon>Methanobacteriota</taxon>
        <taxon>Methanomada group</taxon>
        <taxon>Methanobacteria</taxon>
        <taxon>Methanobacteriales</taxon>
        <taxon>Methanobacteriaceae</taxon>
        <taxon>Methanobacterium</taxon>
    </lineage>
</organism>
<evidence type="ECO:0000313" key="2">
    <source>
        <dbReference type="EMBL" id="HII84296.1"/>
    </source>
</evidence>
<proteinExistence type="predicted"/>
<dbReference type="SUPFAM" id="SSF51126">
    <property type="entry name" value="Pectin lyase-like"/>
    <property type="match status" value="1"/>
</dbReference>
<feature type="domain" description="DUF11" evidence="1">
    <location>
        <begin position="936"/>
        <end position="1047"/>
    </location>
</feature>
<dbReference type="Pfam" id="PF01345">
    <property type="entry name" value="DUF11"/>
    <property type="match status" value="7"/>
</dbReference>